<proteinExistence type="predicted"/>
<name>A0A540V0P8_9BACL</name>
<dbReference type="OrthoDB" id="9956979at2"/>
<accession>A0A540V0P8</accession>
<comment type="caution">
    <text evidence="1">The sequence shown here is derived from an EMBL/GenBank/DDBJ whole genome shotgun (WGS) entry which is preliminary data.</text>
</comment>
<keyword evidence="2" id="KW-1185">Reference proteome</keyword>
<reference evidence="1 2" key="1">
    <citation type="submission" date="2019-06" db="EMBL/GenBank/DDBJ databases">
        <title>Genome sequence of Ureibacillus terrenus.</title>
        <authorList>
            <person name="Maclea K.S."/>
            <person name="Simoes M."/>
        </authorList>
    </citation>
    <scope>NUCLEOTIDE SEQUENCE [LARGE SCALE GENOMIC DNA]</scope>
    <source>
        <strain evidence="1 2">ATCC BAA-384</strain>
    </source>
</reference>
<gene>
    <name evidence="1" type="ORF">FKZ59_10890</name>
</gene>
<dbReference type="Proteomes" id="UP000315753">
    <property type="component" value="Unassembled WGS sequence"/>
</dbReference>
<sequence>MLIYRKRPDVIFEEHNHHYIRMDTSIEKNPEYPIIHGWSNINRLNEIQETVGYFHFKIYNSFFAAPAKMLSMAKGFSREDYLLMVSFLKHFEKELNESYIKFLVVNEISLNDPYQNKGIEIKALIELIELCRILDVDYIILKASPSLNENLNDMDRRNKKQASKLAFPQNRMMFDVYALEGREPVIVIDIGRT</sequence>
<protein>
    <submittedName>
        <fullName evidence="1">Uncharacterized protein</fullName>
    </submittedName>
</protein>
<evidence type="ECO:0000313" key="2">
    <source>
        <dbReference type="Proteomes" id="UP000315753"/>
    </source>
</evidence>
<evidence type="ECO:0000313" key="1">
    <source>
        <dbReference type="EMBL" id="TQE90329.1"/>
    </source>
</evidence>
<dbReference type="AlphaFoldDB" id="A0A540V0P8"/>
<dbReference type="EMBL" id="VIGD01000013">
    <property type="protein sequence ID" value="TQE90329.1"/>
    <property type="molecule type" value="Genomic_DNA"/>
</dbReference>
<organism evidence="1 2">
    <name type="scientific">Ureibacillus terrenus</name>
    <dbReference type="NCBI Taxonomy" id="118246"/>
    <lineage>
        <taxon>Bacteria</taxon>
        <taxon>Bacillati</taxon>
        <taxon>Bacillota</taxon>
        <taxon>Bacilli</taxon>
        <taxon>Bacillales</taxon>
        <taxon>Caryophanaceae</taxon>
        <taxon>Ureibacillus</taxon>
    </lineage>
</organism>
<dbReference type="RefSeq" id="WP_141602785.1">
    <property type="nucleotide sequence ID" value="NZ_VIGD01000013.1"/>
</dbReference>